<keyword evidence="3" id="KW-0732">Signal</keyword>
<dbReference type="SUPFAM" id="SSF50939">
    <property type="entry name" value="Sialidases"/>
    <property type="match status" value="1"/>
</dbReference>
<reference evidence="5 6" key="1">
    <citation type="submission" date="2019-09" db="EMBL/GenBank/DDBJ databases">
        <title>Prosopis cineraria nodule microbiome.</title>
        <authorList>
            <person name="Chaluvadi S.R."/>
            <person name="Ali R."/>
            <person name="Wang X."/>
        </authorList>
    </citation>
    <scope>NUCLEOTIDE SEQUENCE [LARGE SCALE GENOMIC DNA]</scope>
    <source>
        <strain evidence="5 6">BG1</strain>
    </source>
</reference>
<dbReference type="RefSeq" id="WP_151187599.1">
    <property type="nucleotide sequence ID" value="NZ_CP043626.1"/>
</dbReference>
<organism evidence="5 6">
    <name type="scientific">Pseudomonas denitrificans</name>
    <dbReference type="NCBI Taxonomy" id="43306"/>
    <lineage>
        <taxon>Bacteria</taxon>
        <taxon>Pseudomonadati</taxon>
        <taxon>Pseudomonadota</taxon>
        <taxon>Gammaproteobacteria</taxon>
        <taxon>Pseudomonadales</taxon>
        <taxon>Pseudomonadaceae</taxon>
        <taxon>Halopseudomonas</taxon>
    </lineage>
</organism>
<dbReference type="InterPro" id="IPR028203">
    <property type="entry name" value="PSII_CF48-like_dom"/>
</dbReference>
<evidence type="ECO:0000259" key="4">
    <source>
        <dbReference type="Pfam" id="PF14870"/>
    </source>
</evidence>
<protein>
    <submittedName>
        <fullName evidence="5">BNR domain-containing protein</fullName>
    </submittedName>
</protein>
<accession>A0A9X7R495</accession>
<name>A0A9X7R495_PSEDE</name>
<dbReference type="InterPro" id="IPR036278">
    <property type="entry name" value="Sialidase_sf"/>
</dbReference>
<dbReference type="AlphaFoldDB" id="A0A9X7R495"/>
<dbReference type="Pfam" id="PF14870">
    <property type="entry name" value="PSII_BNR"/>
    <property type="match status" value="2"/>
</dbReference>
<proteinExistence type="predicted"/>
<keyword evidence="1" id="KW-0602">Photosynthesis</keyword>
<gene>
    <name evidence="5" type="ORF">F1C79_12110</name>
</gene>
<keyword evidence="6" id="KW-1185">Reference proteome</keyword>
<sequence length="356" mass="36186">MKKSLSAWLLAACCAVPAVPAAFAGGSVDVLAQPAVHGPQALRAVLQDVARAGERLVAVGERGVVLLSDDNGTTWRQATAVPVSAGLTAVQFIDAQSGWAIGHAGVVLHSEDGGEHWTLQLDGKRGAALEQQAAEASGDAARVAAAQRLVADGADKPLLALSFADTRHGLVVGAYGVALSTADGGRSWQSEMGRLPNQRGLHLYALARAGSDLYVAGEQGLLLRSRDDGAHFDALQSPYDGSYFAAAVLPGGRLLVGGLRGTLLASDDAGESFQPLANPIPASLNGIRVAGGQLLLANQAGMLLRSGLDAFAVQPLPVTDGLPLTAAITAADGAIVAVGMAGARRLAPSSQPLRAD</sequence>
<dbReference type="GO" id="GO:0009523">
    <property type="term" value="C:photosystem II"/>
    <property type="evidence" value="ECO:0007669"/>
    <property type="project" value="UniProtKB-KW"/>
</dbReference>
<dbReference type="Proteomes" id="UP000326659">
    <property type="component" value="Chromosome"/>
</dbReference>
<dbReference type="Gene3D" id="2.130.10.10">
    <property type="entry name" value="YVTN repeat-like/Quinoprotein amine dehydrogenase"/>
    <property type="match status" value="2"/>
</dbReference>
<dbReference type="PANTHER" id="PTHR47199">
    <property type="entry name" value="PHOTOSYSTEM II STABILITY/ASSEMBLY FACTOR HCF136, CHLOROPLASTIC"/>
    <property type="match status" value="1"/>
</dbReference>
<evidence type="ECO:0000256" key="2">
    <source>
        <dbReference type="ARBA" id="ARBA00023276"/>
    </source>
</evidence>
<dbReference type="PANTHER" id="PTHR47199:SF2">
    <property type="entry name" value="PHOTOSYSTEM II STABILITY_ASSEMBLY FACTOR HCF136, CHLOROPLASTIC"/>
    <property type="match status" value="1"/>
</dbReference>
<dbReference type="InterPro" id="IPR015943">
    <property type="entry name" value="WD40/YVTN_repeat-like_dom_sf"/>
</dbReference>
<feature type="domain" description="Photosynthesis system II assembly factor Ycf48/Hcf136-like" evidence="4">
    <location>
        <begin position="58"/>
        <end position="118"/>
    </location>
</feature>
<keyword evidence="2" id="KW-0604">Photosystem II</keyword>
<evidence type="ECO:0000256" key="3">
    <source>
        <dbReference type="SAM" id="SignalP"/>
    </source>
</evidence>
<dbReference type="GO" id="GO:0015979">
    <property type="term" value="P:photosynthesis"/>
    <property type="evidence" value="ECO:0007669"/>
    <property type="project" value="UniProtKB-KW"/>
</dbReference>
<evidence type="ECO:0000313" key="6">
    <source>
        <dbReference type="Proteomes" id="UP000326659"/>
    </source>
</evidence>
<evidence type="ECO:0000313" key="5">
    <source>
        <dbReference type="EMBL" id="QEY72291.1"/>
    </source>
</evidence>
<evidence type="ECO:0000256" key="1">
    <source>
        <dbReference type="ARBA" id="ARBA00022531"/>
    </source>
</evidence>
<feature type="chain" id="PRO_5040954275" evidence="3">
    <location>
        <begin position="25"/>
        <end position="356"/>
    </location>
</feature>
<dbReference type="KEGG" id="pden:F1C79_12110"/>
<dbReference type="EMBL" id="CP043626">
    <property type="protein sequence ID" value="QEY72291.1"/>
    <property type="molecule type" value="Genomic_DNA"/>
</dbReference>
<feature type="domain" description="Photosynthesis system II assembly factor Ycf48/Hcf136-like" evidence="4">
    <location>
        <begin position="154"/>
        <end position="235"/>
    </location>
</feature>
<feature type="signal peptide" evidence="3">
    <location>
        <begin position="1"/>
        <end position="24"/>
    </location>
</feature>
<dbReference type="CDD" id="cd15482">
    <property type="entry name" value="Sialidase_non-viral"/>
    <property type="match status" value="1"/>
</dbReference>
<dbReference type="OrthoDB" id="9813892at2"/>